<name>A0ABV2B553_9GAMM</name>
<dbReference type="PANTHER" id="PTHR30024:SF47">
    <property type="entry name" value="TAURINE-BINDING PERIPLASMIC PROTEIN"/>
    <property type="match status" value="1"/>
</dbReference>
<organism evidence="5 6">
    <name type="scientific">Salinisphaera dokdonensis CL-ES53</name>
    <dbReference type="NCBI Taxonomy" id="1304272"/>
    <lineage>
        <taxon>Bacteria</taxon>
        <taxon>Pseudomonadati</taxon>
        <taxon>Pseudomonadota</taxon>
        <taxon>Gammaproteobacteria</taxon>
        <taxon>Salinisphaerales</taxon>
        <taxon>Salinisphaeraceae</taxon>
        <taxon>Salinisphaera</taxon>
    </lineage>
</organism>
<evidence type="ECO:0000256" key="2">
    <source>
        <dbReference type="ARBA" id="ARBA00010742"/>
    </source>
</evidence>
<dbReference type="Gene3D" id="3.40.190.10">
    <property type="entry name" value="Periplasmic binding protein-like II"/>
    <property type="match status" value="2"/>
</dbReference>
<keyword evidence="3 4" id="KW-0732">Signal</keyword>
<dbReference type="SUPFAM" id="SSF53850">
    <property type="entry name" value="Periplasmic binding protein-like II"/>
    <property type="match status" value="1"/>
</dbReference>
<gene>
    <name evidence="5" type="ORF">SADO_14904</name>
</gene>
<feature type="chain" id="PRO_5047104356" evidence="4">
    <location>
        <begin position="26"/>
        <end position="364"/>
    </location>
</feature>
<reference evidence="5 6" key="1">
    <citation type="submission" date="2013-03" db="EMBL/GenBank/DDBJ databases">
        <title>Salinisphaera dokdonensis CL-ES53 Genome Sequencing.</title>
        <authorList>
            <person name="Li C."/>
            <person name="Lai Q."/>
            <person name="Shao Z."/>
        </authorList>
    </citation>
    <scope>NUCLEOTIDE SEQUENCE [LARGE SCALE GENOMIC DNA]</scope>
    <source>
        <strain evidence="5 6">CL-ES53</strain>
    </source>
</reference>
<keyword evidence="6" id="KW-1185">Reference proteome</keyword>
<dbReference type="Pfam" id="PF13379">
    <property type="entry name" value="NMT1_2"/>
    <property type="match status" value="1"/>
</dbReference>
<feature type="signal peptide" evidence="4">
    <location>
        <begin position="1"/>
        <end position="25"/>
    </location>
</feature>
<comment type="similarity">
    <text evidence="2">Belongs to the bacterial solute-binding protein SsuA/TauA family.</text>
</comment>
<protein>
    <submittedName>
        <fullName evidence="5">ABC transporter periplasmic protein</fullName>
    </submittedName>
</protein>
<dbReference type="EMBL" id="APND01000005">
    <property type="protein sequence ID" value="MES1930549.1"/>
    <property type="molecule type" value="Genomic_DNA"/>
</dbReference>
<evidence type="ECO:0000256" key="3">
    <source>
        <dbReference type="ARBA" id="ARBA00022729"/>
    </source>
</evidence>
<evidence type="ECO:0000256" key="4">
    <source>
        <dbReference type="SAM" id="SignalP"/>
    </source>
</evidence>
<comment type="subcellular location">
    <subcellularLocation>
        <location evidence="1">Periplasm</location>
    </subcellularLocation>
</comment>
<proteinExistence type="inferred from homology"/>
<dbReference type="PANTHER" id="PTHR30024">
    <property type="entry name" value="ALIPHATIC SULFONATES-BINDING PROTEIN-RELATED"/>
    <property type="match status" value="1"/>
</dbReference>
<evidence type="ECO:0000313" key="5">
    <source>
        <dbReference type="EMBL" id="MES1930549.1"/>
    </source>
</evidence>
<dbReference type="RefSeq" id="WP_353112855.1">
    <property type="nucleotide sequence ID" value="NZ_APND01000005.1"/>
</dbReference>
<dbReference type="Proteomes" id="UP001460888">
    <property type="component" value="Unassembled WGS sequence"/>
</dbReference>
<evidence type="ECO:0000313" key="6">
    <source>
        <dbReference type="Proteomes" id="UP001460888"/>
    </source>
</evidence>
<comment type="caution">
    <text evidence="5">The sequence shown here is derived from an EMBL/GenBank/DDBJ whole genome shotgun (WGS) entry which is preliminary data.</text>
</comment>
<accession>A0ABV2B553</accession>
<dbReference type="PROSITE" id="PS51257">
    <property type="entry name" value="PROKAR_LIPOPROTEIN"/>
    <property type="match status" value="1"/>
</dbReference>
<sequence>MYRSPAIARSFLSALLIVSASLLLAACSSENSDSTSTDSVPAEIGYMPILPDSQLFVGLEDGSIEAAGIEAKLVSFQNGPAMVQALLGGQLDIAYFGIGPTMVARGKGADIKVVASNIIEQISFVALGNLAPYFENGDPTTAFKRFEQDNGRKAKVSTFPVGSVPQTVLAYWLDRELGIESDAIDVIYQGASQVQQALLTGAVDGAAILEPVVSIVEHRADDARSVAHGESMFPGQPGAVLAVRAEFIDAHPEVVQKLVAAHSAATEKLKSGDEAAIDAVHKYVGGGRLPREIVAKAVASSADSFVADPNRIIDGTRRMRDFQQETGTLGADTDIDALFETRFYDAIESGNSKTSTSNADASGS</sequence>
<evidence type="ECO:0000256" key="1">
    <source>
        <dbReference type="ARBA" id="ARBA00004418"/>
    </source>
</evidence>